<name>A0ACD3QTM2_LARCR</name>
<keyword evidence="2" id="KW-1185">Reference proteome</keyword>
<evidence type="ECO:0000313" key="1">
    <source>
        <dbReference type="EMBL" id="TMS10672.1"/>
    </source>
</evidence>
<accession>A0ACD3QTM2</accession>
<gene>
    <name evidence="1" type="ORF">E3U43_019665</name>
</gene>
<sequence length="172" mass="19085">MKFSLVAALVVVLAVSHGTEAVSLVKRDVQSEVDRIAKILNDMSAATQEMVEKVKALEVTNTAQTYLEDSKAKILPLVEKVQAEATKLQEQVKPFIANIEGQIRPLTDNFNAQVKPLADNFQAQVQPLAENFQAQVQPLAENLQAQVKPLTDMMEKFFQQVMDQTKALLPPQ</sequence>
<dbReference type="EMBL" id="CM011687">
    <property type="protein sequence ID" value="TMS10672.1"/>
    <property type="molecule type" value="Genomic_DNA"/>
</dbReference>
<organism evidence="1 2">
    <name type="scientific">Larimichthys crocea</name>
    <name type="common">Large yellow croaker</name>
    <name type="synonym">Pseudosciaena crocea</name>
    <dbReference type="NCBI Taxonomy" id="215358"/>
    <lineage>
        <taxon>Eukaryota</taxon>
        <taxon>Metazoa</taxon>
        <taxon>Chordata</taxon>
        <taxon>Craniata</taxon>
        <taxon>Vertebrata</taxon>
        <taxon>Euteleostomi</taxon>
        <taxon>Actinopterygii</taxon>
        <taxon>Neopterygii</taxon>
        <taxon>Teleostei</taxon>
        <taxon>Neoteleostei</taxon>
        <taxon>Acanthomorphata</taxon>
        <taxon>Eupercaria</taxon>
        <taxon>Sciaenidae</taxon>
        <taxon>Larimichthys</taxon>
    </lineage>
</organism>
<dbReference type="Proteomes" id="UP000793456">
    <property type="component" value="Chromosome XIV"/>
</dbReference>
<reference evidence="1" key="1">
    <citation type="submission" date="2018-11" db="EMBL/GenBank/DDBJ databases">
        <title>The sequence and de novo assembly of Larimichthys crocea genome using PacBio and Hi-C technologies.</title>
        <authorList>
            <person name="Xu P."/>
            <person name="Chen B."/>
            <person name="Zhou Z."/>
            <person name="Ke Q."/>
            <person name="Wu Y."/>
            <person name="Bai H."/>
            <person name="Pu F."/>
        </authorList>
    </citation>
    <scope>NUCLEOTIDE SEQUENCE</scope>
    <source>
        <tissue evidence="1">Muscle</tissue>
    </source>
</reference>
<comment type="caution">
    <text evidence="1">The sequence shown here is derived from an EMBL/GenBank/DDBJ whole genome shotgun (WGS) entry which is preliminary data.</text>
</comment>
<proteinExistence type="predicted"/>
<protein>
    <submittedName>
        <fullName evidence="1">Uncharacterized protein</fullName>
    </submittedName>
</protein>
<evidence type="ECO:0000313" key="2">
    <source>
        <dbReference type="Proteomes" id="UP000793456"/>
    </source>
</evidence>